<proteinExistence type="predicted"/>
<evidence type="ECO:0000313" key="2">
    <source>
        <dbReference type="Proteomes" id="UP001596071"/>
    </source>
</evidence>
<dbReference type="RefSeq" id="WP_381443185.1">
    <property type="nucleotide sequence ID" value="NZ_JBHSNP010000011.1"/>
</dbReference>
<organism evidence="1 2">
    <name type="scientific">Sporosarcina koreensis</name>
    <dbReference type="NCBI Taxonomy" id="334735"/>
    <lineage>
        <taxon>Bacteria</taxon>
        <taxon>Bacillati</taxon>
        <taxon>Bacillota</taxon>
        <taxon>Bacilli</taxon>
        <taxon>Bacillales</taxon>
        <taxon>Caryophanaceae</taxon>
        <taxon>Sporosarcina</taxon>
    </lineage>
</organism>
<reference evidence="2" key="1">
    <citation type="journal article" date="2019" name="Int. J. Syst. Evol. Microbiol.">
        <title>The Global Catalogue of Microorganisms (GCM) 10K type strain sequencing project: providing services to taxonomists for standard genome sequencing and annotation.</title>
        <authorList>
            <consortium name="The Broad Institute Genomics Platform"/>
            <consortium name="The Broad Institute Genome Sequencing Center for Infectious Disease"/>
            <person name="Wu L."/>
            <person name="Ma J."/>
        </authorList>
    </citation>
    <scope>NUCLEOTIDE SEQUENCE [LARGE SCALE GENOMIC DNA]</scope>
    <source>
        <strain evidence="2">KACC 11299</strain>
    </source>
</reference>
<keyword evidence="2" id="KW-1185">Reference proteome</keyword>
<dbReference type="Proteomes" id="UP001596071">
    <property type="component" value="Unassembled WGS sequence"/>
</dbReference>
<gene>
    <name evidence="1" type="ORF">ACFPTP_06825</name>
</gene>
<protein>
    <submittedName>
        <fullName evidence="1">Uncharacterized protein</fullName>
    </submittedName>
</protein>
<dbReference type="EMBL" id="JBHSNP010000011">
    <property type="protein sequence ID" value="MFC5602931.1"/>
    <property type="molecule type" value="Genomic_DNA"/>
</dbReference>
<accession>A0ABW0TV85</accession>
<name>A0ABW0TV85_9BACL</name>
<comment type="caution">
    <text evidence="1">The sequence shown here is derived from an EMBL/GenBank/DDBJ whole genome shotgun (WGS) entry which is preliminary data.</text>
</comment>
<sequence length="41" mass="4420">MAVSCDRHKADLRNGGLCRAAELTYDPSSCRPKLDNKKGAA</sequence>
<evidence type="ECO:0000313" key="1">
    <source>
        <dbReference type="EMBL" id="MFC5602931.1"/>
    </source>
</evidence>